<keyword evidence="6" id="KW-0547">Nucleotide-binding</keyword>
<gene>
    <name evidence="16" type="primary">flhF</name>
    <name evidence="16" type="ORF">C6P61_11085</name>
</gene>
<dbReference type="NCBIfam" id="TIGR03499">
    <property type="entry name" value="FlhF"/>
    <property type="match status" value="1"/>
</dbReference>
<evidence type="ECO:0000313" key="17">
    <source>
        <dbReference type="Proteomes" id="UP000238326"/>
    </source>
</evidence>
<evidence type="ECO:0000256" key="3">
    <source>
        <dbReference type="ARBA" id="ARBA00014919"/>
    </source>
</evidence>
<dbReference type="FunFam" id="3.40.50.300:FF:000695">
    <property type="entry name" value="Flagellar biosynthesis regulator FlhF"/>
    <property type="match status" value="1"/>
</dbReference>
<dbReference type="OrthoDB" id="9778554at2"/>
<evidence type="ECO:0000259" key="15">
    <source>
        <dbReference type="SMART" id="SM00962"/>
    </source>
</evidence>
<evidence type="ECO:0000313" key="16">
    <source>
        <dbReference type="EMBL" id="PRD68428.1"/>
    </source>
</evidence>
<keyword evidence="5" id="KW-1003">Cell membrane</keyword>
<dbReference type="CDD" id="cd17873">
    <property type="entry name" value="FlhF"/>
    <property type="match status" value="1"/>
</dbReference>
<dbReference type="GO" id="GO:0005886">
    <property type="term" value="C:plasma membrane"/>
    <property type="evidence" value="ECO:0007669"/>
    <property type="project" value="UniProtKB-SubCell"/>
</dbReference>
<evidence type="ECO:0000256" key="6">
    <source>
        <dbReference type="ARBA" id="ARBA00022741"/>
    </source>
</evidence>
<evidence type="ECO:0000256" key="4">
    <source>
        <dbReference type="ARBA" id="ARBA00022448"/>
    </source>
</evidence>
<dbReference type="InterPro" id="IPR000897">
    <property type="entry name" value="SRP54_GTPase_dom"/>
</dbReference>
<dbReference type="Gene3D" id="3.40.50.300">
    <property type="entry name" value="P-loop containing nucleotide triphosphate hydrolases"/>
    <property type="match status" value="1"/>
</dbReference>
<dbReference type="GO" id="GO:0005525">
    <property type="term" value="F:GTP binding"/>
    <property type="evidence" value="ECO:0007669"/>
    <property type="project" value="UniProtKB-UniRule"/>
</dbReference>
<dbReference type="GO" id="GO:0005047">
    <property type="term" value="F:signal recognition particle binding"/>
    <property type="evidence" value="ECO:0007669"/>
    <property type="project" value="TreeGrafter"/>
</dbReference>
<dbReference type="InterPro" id="IPR047040">
    <property type="entry name" value="FlhF__GTPase_dom"/>
</dbReference>
<dbReference type="AlphaFoldDB" id="A0A2S9KDB0"/>
<keyword evidence="8" id="KW-0653">Protein transport</keyword>
<dbReference type="GO" id="GO:0003924">
    <property type="term" value="F:GTPase activity"/>
    <property type="evidence" value="ECO:0007669"/>
    <property type="project" value="UniProtKB-UniRule"/>
</dbReference>
<evidence type="ECO:0000256" key="10">
    <source>
        <dbReference type="ARBA" id="ARBA00023136"/>
    </source>
</evidence>
<keyword evidence="16" id="KW-0966">Cell projection</keyword>
<feature type="domain" description="AAA+ ATPase" evidence="14">
    <location>
        <begin position="172"/>
        <end position="338"/>
    </location>
</feature>
<keyword evidence="16" id="KW-0969">Cilium</keyword>
<dbReference type="PANTHER" id="PTHR43134:SF3">
    <property type="entry name" value="FLAGELLAR BIOSYNTHESIS PROTEIN FLHF"/>
    <property type="match status" value="1"/>
</dbReference>
<dbReference type="RefSeq" id="WP_105729996.1">
    <property type="nucleotide sequence ID" value="NZ_DAIPCI010000007.1"/>
</dbReference>
<dbReference type="GO" id="GO:0044781">
    <property type="term" value="P:bacterial-type flagellum organization"/>
    <property type="evidence" value="ECO:0007669"/>
    <property type="project" value="UniProtKB-UniRule"/>
</dbReference>
<dbReference type="Pfam" id="PF00448">
    <property type="entry name" value="SRP54"/>
    <property type="match status" value="1"/>
</dbReference>
<keyword evidence="4" id="KW-0813">Transport</keyword>
<dbReference type="SMART" id="SM00382">
    <property type="entry name" value="AAA"/>
    <property type="match status" value="1"/>
</dbReference>
<dbReference type="GO" id="GO:0006614">
    <property type="term" value="P:SRP-dependent cotranslational protein targeting to membrane"/>
    <property type="evidence" value="ECO:0007669"/>
    <property type="project" value="UniProtKB-UniRule"/>
</dbReference>
<evidence type="ECO:0000256" key="7">
    <source>
        <dbReference type="ARBA" id="ARBA00022795"/>
    </source>
</evidence>
<organism evidence="16 17">
    <name type="scientific">Malikia spinosa</name>
    <dbReference type="NCBI Taxonomy" id="86180"/>
    <lineage>
        <taxon>Bacteria</taxon>
        <taxon>Pseudomonadati</taxon>
        <taxon>Pseudomonadota</taxon>
        <taxon>Betaproteobacteria</taxon>
        <taxon>Burkholderiales</taxon>
        <taxon>Comamonadaceae</taxon>
        <taxon>Malikia</taxon>
    </lineage>
</organism>
<evidence type="ECO:0000256" key="2">
    <source>
        <dbReference type="ARBA" id="ARBA00008531"/>
    </source>
</evidence>
<keyword evidence="7" id="KW-1005">Bacterial flagellum biogenesis</keyword>
<evidence type="ECO:0000256" key="1">
    <source>
        <dbReference type="ARBA" id="ARBA00004413"/>
    </source>
</evidence>
<dbReference type="EMBL" id="PVLR01000030">
    <property type="protein sequence ID" value="PRD68428.1"/>
    <property type="molecule type" value="Genomic_DNA"/>
</dbReference>
<comment type="subcellular location">
    <subcellularLocation>
        <location evidence="1">Cell membrane</location>
        <topology evidence="1">Peripheral membrane protein</topology>
        <orientation evidence="1">Cytoplasmic side</orientation>
    </subcellularLocation>
</comment>
<reference evidence="16 17" key="1">
    <citation type="submission" date="2018-03" db="EMBL/GenBank/DDBJ databases">
        <title>Comparative genomics illustrates the genes involved in a hyperalkaliphilic mechanisms of Serpentinomonas isolated from highly-alkaline calcium-rich serpentinized springs.</title>
        <authorList>
            <person name="Suzuki S."/>
            <person name="Ishii S."/>
            <person name="Walworth N."/>
            <person name="Bird L."/>
            <person name="Kuenen J.G."/>
            <person name="Nealson K.H."/>
        </authorList>
    </citation>
    <scope>NUCLEOTIDE SEQUENCE [LARGE SCALE GENOMIC DNA]</scope>
    <source>
        <strain evidence="16 17">83</strain>
    </source>
</reference>
<keyword evidence="11" id="KW-1006">Bacterial flagellum protein export</keyword>
<dbReference type="InterPro" id="IPR003593">
    <property type="entry name" value="AAA+_ATPase"/>
</dbReference>
<dbReference type="Gene3D" id="1.20.120.1380">
    <property type="entry name" value="Flagellar FlhF biosynthesis protein, N domain"/>
    <property type="match status" value="1"/>
</dbReference>
<evidence type="ECO:0000256" key="11">
    <source>
        <dbReference type="ARBA" id="ARBA00023225"/>
    </source>
</evidence>
<evidence type="ECO:0000256" key="8">
    <source>
        <dbReference type="ARBA" id="ARBA00022927"/>
    </source>
</evidence>
<name>A0A2S9KDB0_9BURK</name>
<dbReference type="GO" id="GO:0015031">
    <property type="term" value="P:protein transport"/>
    <property type="evidence" value="ECO:0007669"/>
    <property type="project" value="UniProtKB-KW"/>
</dbReference>
<keyword evidence="9" id="KW-0342">GTP-binding</keyword>
<evidence type="ECO:0000259" key="14">
    <source>
        <dbReference type="SMART" id="SM00382"/>
    </source>
</evidence>
<dbReference type="PANTHER" id="PTHR43134">
    <property type="entry name" value="SIGNAL RECOGNITION PARTICLE RECEPTOR SUBUNIT ALPHA"/>
    <property type="match status" value="1"/>
</dbReference>
<dbReference type="SUPFAM" id="SSF52540">
    <property type="entry name" value="P-loop containing nucleoside triphosphate hydrolases"/>
    <property type="match status" value="1"/>
</dbReference>
<keyword evidence="16" id="KW-0282">Flagellum</keyword>
<evidence type="ECO:0000256" key="5">
    <source>
        <dbReference type="ARBA" id="ARBA00022475"/>
    </source>
</evidence>
<feature type="domain" description="SRP54-type proteins GTP-binding" evidence="15">
    <location>
        <begin position="173"/>
        <end position="365"/>
    </location>
</feature>
<comment type="function">
    <text evidence="12">Necessary for flagellar biosynthesis. May be involved in translocation of the flagellum.</text>
</comment>
<keyword evidence="17" id="KW-1185">Reference proteome</keyword>
<dbReference type="InterPro" id="IPR027417">
    <property type="entry name" value="P-loop_NTPase"/>
</dbReference>
<accession>A0A2S9KDB0</accession>
<dbReference type="Proteomes" id="UP000238326">
    <property type="component" value="Unassembled WGS sequence"/>
</dbReference>
<comment type="caution">
    <text evidence="16">The sequence shown here is derived from an EMBL/GenBank/DDBJ whole genome shotgun (WGS) entry which is preliminary data.</text>
</comment>
<evidence type="ECO:0000256" key="13">
    <source>
        <dbReference type="NCBIfam" id="TIGR03499"/>
    </source>
</evidence>
<evidence type="ECO:0000256" key="9">
    <source>
        <dbReference type="ARBA" id="ARBA00023134"/>
    </source>
</evidence>
<dbReference type="InterPro" id="IPR020006">
    <property type="entry name" value="FlhF"/>
</dbReference>
<keyword evidence="10" id="KW-0472">Membrane</keyword>
<comment type="similarity">
    <text evidence="2">Belongs to the GTP-binding SRP family.</text>
</comment>
<dbReference type="SMART" id="SM00962">
    <property type="entry name" value="SRP54"/>
    <property type="match status" value="1"/>
</dbReference>
<sequence>MKVHRFIASSAREALGLVREALGPEAMILANRSAEAGIEILACSERDYATVIEQYRDDDADPALAAPAPAPVPAADPGPGMSVVMEEIRAMREALAKQMNELAWSGQQQPKNPLKSAMLKHLLSLGLSPSLTRYLTENAPGEGDLEQAIEWSKGILTRNINVLQDEDSFLDEGGVYALIGPTGVGKTTTTAKLAARYVMRHGPGKLALITTDGYRIGAHEQLRIYGKIMGVMVHSVKDEVDLRLALEELATKHTVLIDTVGMSQRDQMVAEQIAMLAGTQVPVKRLLCLNTTSTIETLNEVVHAYRGSGLEGVILTKLDEAVTISNALDVVIRQKLRLFYLGTGQRVPEDLQLAQARPLVERVFELRSSQSSKHYEDSELPVLMSTDAVRLDTSVQGIKIA</sequence>
<protein>
    <recommendedName>
        <fullName evidence="3 13">Flagellar biosynthesis protein FlhF</fullName>
    </recommendedName>
</protein>
<evidence type="ECO:0000256" key="12">
    <source>
        <dbReference type="ARBA" id="ARBA00025337"/>
    </source>
</evidence>
<proteinExistence type="inferred from homology"/>